<reference evidence="1 2" key="1">
    <citation type="journal article" date="2023" name="Plants (Basel)">
        <title>Bridging the Gap: Combining Genomics and Transcriptomics Approaches to Understand Stylosanthes scabra, an Orphan Legume from the Brazilian Caatinga.</title>
        <authorList>
            <person name="Ferreira-Neto J.R.C."/>
            <person name="da Silva M.D."/>
            <person name="Binneck E."/>
            <person name="de Melo N.F."/>
            <person name="da Silva R.H."/>
            <person name="de Melo A.L.T.M."/>
            <person name="Pandolfi V."/>
            <person name="Bustamante F.O."/>
            <person name="Brasileiro-Vidal A.C."/>
            <person name="Benko-Iseppon A.M."/>
        </authorList>
    </citation>
    <scope>NUCLEOTIDE SEQUENCE [LARGE SCALE GENOMIC DNA]</scope>
    <source>
        <tissue evidence="1">Leaves</tissue>
    </source>
</reference>
<keyword evidence="2" id="KW-1185">Reference proteome</keyword>
<sequence>MLQDSVFGDLNEERWGDWLKAKQVGRRLSEENENNNPNPPKVDALLKTNAQRPTPVSLLGGFAKLSVHDGDCDLAHSYASSNLRHFNMSTKTTHSLKTNGKGDTISEENSLKDLCDNEILAITYNGRSLEGGVGDVLEEGKTLFYFGQHPTNVTANKKRTPLKRLARRK</sequence>
<comment type="caution">
    <text evidence="1">The sequence shown here is derived from an EMBL/GenBank/DDBJ whole genome shotgun (WGS) entry which is preliminary data.</text>
</comment>
<evidence type="ECO:0000313" key="2">
    <source>
        <dbReference type="Proteomes" id="UP001341840"/>
    </source>
</evidence>
<name>A0ABU6VP17_9FABA</name>
<dbReference type="EMBL" id="JASCZI010152075">
    <property type="protein sequence ID" value="MED6175342.1"/>
    <property type="molecule type" value="Genomic_DNA"/>
</dbReference>
<gene>
    <name evidence="1" type="ORF">PIB30_077413</name>
</gene>
<organism evidence="1 2">
    <name type="scientific">Stylosanthes scabra</name>
    <dbReference type="NCBI Taxonomy" id="79078"/>
    <lineage>
        <taxon>Eukaryota</taxon>
        <taxon>Viridiplantae</taxon>
        <taxon>Streptophyta</taxon>
        <taxon>Embryophyta</taxon>
        <taxon>Tracheophyta</taxon>
        <taxon>Spermatophyta</taxon>
        <taxon>Magnoliopsida</taxon>
        <taxon>eudicotyledons</taxon>
        <taxon>Gunneridae</taxon>
        <taxon>Pentapetalae</taxon>
        <taxon>rosids</taxon>
        <taxon>fabids</taxon>
        <taxon>Fabales</taxon>
        <taxon>Fabaceae</taxon>
        <taxon>Papilionoideae</taxon>
        <taxon>50 kb inversion clade</taxon>
        <taxon>dalbergioids sensu lato</taxon>
        <taxon>Dalbergieae</taxon>
        <taxon>Pterocarpus clade</taxon>
        <taxon>Stylosanthes</taxon>
    </lineage>
</organism>
<evidence type="ECO:0000313" key="1">
    <source>
        <dbReference type="EMBL" id="MED6175342.1"/>
    </source>
</evidence>
<accession>A0ABU6VP17</accession>
<proteinExistence type="predicted"/>
<protein>
    <submittedName>
        <fullName evidence="1">Uncharacterized protein</fullName>
    </submittedName>
</protein>
<dbReference type="Proteomes" id="UP001341840">
    <property type="component" value="Unassembled WGS sequence"/>
</dbReference>